<accession>A0ABX4PL71</accession>
<name>A0ABX4PL71_9LEPT</name>
<protein>
    <recommendedName>
        <fullName evidence="4">PH domain-containing protein</fullName>
    </recommendedName>
</protein>
<evidence type="ECO:0000313" key="3">
    <source>
        <dbReference type="Proteomes" id="UP000231857"/>
    </source>
</evidence>
<evidence type="ECO:0008006" key="4">
    <source>
        <dbReference type="Google" id="ProtNLM"/>
    </source>
</evidence>
<keyword evidence="1" id="KW-1133">Transmembrane helix</keyword>
<proteinExistence type="predicted"/>
<evidence type="ECO:0000256" key="1">
    <source>
        <dbReference type="SAM" id="Phobius"/>
    </source>
</evidence>
<feature type="transmembrane region" description="Helical" evidence="1">
    <location>
        <begin position="46"/>
        <end position="68"/>
    </location>
</feature>
<keyword evidence="1" id="KW-0472">Membrane</keyword>
<feature type="transmembrane region" description="Helical" evidence="1">
    <location>
        <begin position="333"/>
        <end position="355"/>
    </location>
</feature>
<feature type="transmembrane region" description="Helical" evidence="1">
    <location>
        <begin position="20"/>
        <end position="40"/>
    </location>
</feature>
<keyword evidence="3" id="KW-1185">Reference proteome</keyword>
<sequence>MQTFRYPNAAVNKDRRTVFVQLPLIFLGVSIPLVLFMYAIGKGELFLPIVMIVIMVFTAIVTIYFRYLTVSVYWKDYRVILSGFQISVFSNGTAIFEGASYDLSSFQYDTFSRGILLGHPKGGILIPDAIENVQILFQTLKAMRAGQPAGNVDQILVQDFLQERLALVSKHAEYNPVLQKVRIVWDHPLCPFPICTGAMLIIAGLFDLIFYKKPTSHPFTLCIAYIIIGVLLLFLARIWKRECSINIDEKSFILKKGLRTFSGLIDSLGVIPSKVLTADLSISERYHFFVCSEGRIFEIGSSQEFPDHALNAAQDLARKMDIKLLKNRGKPKFLIDNWIPAALIAGGLAAIGSSIPKFF</sequence>
<dbReference type="RefSeq" id="WP_100723686.1">
    <property type="nucleotide sequence ID" value="NZ_NPEG01000005.1"/>
</dbReference>
<dbReference type="Proteomes" id="UP000231857">
    <property type="component" value="Unassembled WGS sequence"/>
</dbReference>
<gene>
    <name evidence="2" type="ORF">CH363_09745</name>
</gene>
<keyword evidence="1" id="KW-0812">Transmembrane</keyword>
<feature type="transmembrane region" description="Helical" evidence="1">
    <location>
        <begin position="189"/>
        <end position="211"/>
    </location>
</feature>
<evidence type="ECO:0000313" key="2">
    <source>
        <dbReference type="EMBL" id="PKA16390.1"/>
    </source>
</evidence>
<reference evidence="2 3" key="1">
    <citation type="submission" date="2017-07" db="EMBL/GenBank/DDBJ databases">
        <title>Leptospira spp. isolated from tropical soils.</title>
        <authorList>
            <person name="Thibeaux R."/>
            <person name="Iraola G."/>
            <person name="Ferres I."/>
            <person name="Bierque E."/>
            <person name="Girault D."/>
            <person name="Soupe-Gilbert M.-E."/>
            <person name="Picardeau M."/>
            <person name="Goarant C."/>
        </authorList>
    </citation>
    <scope>NUCLEOTIDE SEQUENCE [LARGE SCALE GENOMIC DNA]</scope>
    <source>
        <strain evidence="2 3">ATI7-C-A2</strain>
    </source>
</reference>
<dbReference type="EMBL" id="NPEI01000004">
    <property type="protein sequence ID" value="PKA16390.1"/>
    <property type="molecule type" value="Genomic_DNA"/>
</dbReference>
<feature type="transmembrane region" description="Helical" evidence="1">
    <location>
        <begin position="217"/>
        <end position="236"/>
    </location>
</feature>
<comment type="caution">
    <text evidence="2">The sequence shown here is derived from an EMBL/GenBank/DDBJ whole genome shotgun (WGS) entry which is preliminary data.</text>
</comment>
<organism evidence="2 3">
    <name type="scientific">Leptospira haakeii</name>
    <dbReference type="NCBI Taxonomy" id="2023198"/>
    <lineage>
        <taxon>Bacteria</taxon>
        <taxon>Pseudomonadati</taxon>
        <taxon>Spirochaetota</taxon>
        <taxon>Spirochaetia</taxon>
        <taxon>Leptospirales</taxon>
        <taxon>Leptospiraceae</taxon>
        <taxon>Leptospira</taxon>
    </lineage>
</organism>